<dbReference type="PANTHER" id="PTHR23501">
    <property type="entry name" value="MAJOR FACILITATOR SUPERFAMILY"/>
    <property type="match status" value="1"/>
</dbReference>
<dbReference type="EMBL" id="VCAU01000126">
    <property type="protein sequence ID" value="KAF9884304.1"/>
    <property type="molecule type" value="Genomic_DNA"/>
</dbReference>
<dbReference type="Proteomes" id="UP001194746">
    <property type="component" value="Unassembled WGS sequence"/>
</dbReference>
<gene>
    <name evidence="9" type="ORF">FE257_001882</name>
</gene>
<dbReference type="InterPro" id="IPR020846">
    <property type="entry name" value="MFS_dom"/>
</dbReference>
<evidence type="ECO:0000256" key="4">
    <source>
        <dbReference type="ARBA" id="ARBA00022989"/>
    </source>
</evidence>
<evidence type="ECO:0000256" key="7">
    <source>
        <dbReference type="SAM" id="Phobius"/>
    </source>
</evidence>
<feature type="compositionally biased region" description="Acidic residues" evidence="6">
    <location>
        <begin position="943"/>
        <end position="953"/>
    </location>
</feature>
<evidence type="ECO:0000256" key="1">
    <source>
        <dbReference type="ARBA" id="ARBA00004141"/>
    </source>
</evidence>
<dbReference type="AlphaFoldDB" id="A0AAD4CD62"/>
<feature type="region of interest" description="Disordered" evidence="6">
    <location>
        <begin position="581"/>
        <end position="605"/>
    </location>
</feature>
<dbReference type="Pfam" id="PF06609">
    <property type="entry name" value="TRI12"/>
    <property type="match status" value="1"/>
</dbReference>
<dbReference type="GO" id="GO:0005886">
    <property type="term" value="C:plasma membrane"/>
    <property type="evidence" value="ECO:0007669"/>
    <property type="project" value="TreeGrafter"/>
</dbReference>
<dbReference type="InterPro" id="IPR010573">
    <property type="entry name" value="MFS_Str1/Tri12-like"/>
</dbReference>
<feature type="transmembrane region" description="Helical" evidence="7">
    <location>
        <begin position="219"/>
        <end position="237"/>
    </location>
</feature>
<feature type="transmembrane region" description="Helical" evidence="7">
    <location>
        <begin position="185"/>
        <end position="207"/>
    </location>
</feature>
<reference evidence="9" key="1">
    <citation type="journal article" date="2019" name="Beilstein J. Org. Chem.">
        <title>Nanangenines: drimane sesquiterpenoids as the dominant metabolite cohort of a novel Australian fungus, Aspergillus nanangensis.</title>
        <authorList>
            <person name="Lacey H.J."/>
            <person name="Gilchrist C.L.M."/>
            <person name="Crombie A."/>
            <person name="Kalaitzis J.A."/>
            <person name="Vuong D."/>
            <person name="Rutledge P.J."/>
            <person name="Turner P."/>
            <person name="Pitt J.I."/>
            <person name="Lacey E."/>
            <person name="Chooi Y.H."/>
            <person name="Piggott A.M."/>
        </authorList>
    </citation>
    <scope>NUCLEOTIDE SEQUENCE</scope>
    <source>
        <strain evidence="9">MST-FP2251</strain>
    </source>
</reference>
<comment type="caution">
    <text evidence="9">The sequence shown here is derived from an EMBL/GenBank/DDBJ whole genome shotgun (WGS) entry which is preliminary data.</text>
</comment>
<keyword evidence="10" id="KW-1185">Reference proteome</keyword>
<feature type="transmembrane region" description="Helical" evidence="7">
    <location>
        <begin position="291"/>
        <end position="308"/>
    </location>
</feature>
<dbReference type="InterPro" id="IPR053791">
    <property type="entry name" value="MFS_Tri12-like"/>
</dbReference>
<feature type="transmembrane region" description="Helical" evidence="7">
    <location>
        <begin position="329"/>
        <end position="346"/>
    </location>
</feature>
<dbReference type="Gene3D" id="1.20.1250.20">
    <property type="entry name" value="MFS general substrate transporter like domains"/>
    <property type="match status" value="1"/>
</dbReference>
<feature type="transmembrane region" description="Helical" evidence="7">
    <location>
        <begin position="59"/>
        <end position="78"/>
    </location>
</feature>
<evidence type="ECO:0000313" key="9">
    <source>
        <dbReference type="EMBL" id="KAF9884304.1"/>
    </source>
</evidence>
<evidence type="ECO:0000256" key="5">
    <source>
        <dbReference type="ARBA" id="ARBA00023136"/>
    </source>
</evidence>
<evidence type="ECO:0000256" key="2">
    <source>
        <dbReference type="ARBA" id="ARBA00022448"/>
    </source>
</evidence>
<feature type="transmembrane region" description="Helical" evidence="7">
    <location>
        <begin position="152"/>
        <end position="173"/>
    </location>
</feature>
<feature type="transmembrane region" description="Helical" evidence="7">
    <location>
        <begin position="456"/>
        <end position="478"/>
    </location>
</feature>
<feature type="transmembrane region" description="Helical" evidence="7">
    <location>
        <begin position="545"/>
        <end position="570"/>
    </location>
</feature>
<feature type="transmembrane region" description="Helical" evidence="7">
    <location>
        <begin position="395"/>
        <end position="416"/>
    </location>
</feature>
<feature type="transmembrane region" description="Helical" evidence="7">
    <location>
        <begin position="859"/>
        <end position="883"/>
    </location>
</feature>
<evidence type="ECO:0000313" key="10">
    <source>
        <dbReference type="Proteomes" id="UP001194746"/>
    </source>
</evidence>
<keyword evidence="2" id="KW-0813">Transport</keyword>
<keyword evidence="3 7" id="KW-0812">Transmembrane</keyword>
<feature type="compositionally biased region" description="Low complexity" evidence="6">
    <location>
        <begin position="11"/>
        <end position="22"/>
    </location>
</feature>
<feature type="region of interest" description="Disordered" evidence="6">
    <location>
        <begin position="1"/>
        <end position="29"/>
    </location>
</feature>
<feature type="transmembrane region" description="Helical" evidence="7">
    <location>
        <begin position="128"/>
        <end position="146"/>
    </location>
</feature>
<sequence length="1061" mass="116101">MKTDTDYASSQEQVEQVETQTTPENHPENNEVAIQNETFAIDREALGENLPPNYYWSPGFIGTILALCLGNISNYLGYVLPANLLTFINKDIGPSANITWVTLAYTLGLSVGFLIFGRLSDIFGRRWFFIGGNGLAVIGSIIGATASNINALIGADVLLGLGGAIQISFTVAVSELVPNKVRGMVISALFFSSFEIACFGPVIGQALVANTAATWRWAYYLNIIVAAIAVICFYWFYHPPSFDMLHRNRSKMDQAKRQDFVGFVLFTGGLMLFLMGLSWGGVVYAWKSPHVIATIVVGFSTLVIFILWEAFVHKGDRLLPLHLFRSPGYLAMITTATVGSCVYYSMNVLWPQQILYLFPGTEIHSGWLACIIGSATLVGQMVGGPLSRYVKRSRFILIGGCISLLAFAAAMISIHPGQEAKGIALMFMACFSVGIIETCSFAFLPLGLPTEDIGSALGALGSIRSGGAAVATAIYTTILNNKLATFVPPAVTTAAVDAGLPSSSVALLLDGLTSGQFENIPGINDGIIVAAAAAKADAAANAFRYVWYAVIAFACVALAASVMTIDYGAYLTDDVARKMHGRSTQRKEVAQDVEGGREKSQSNPPKQFYNLFKFEDEVLLGSPPQFNVAGRALEDVLPALRDVLVLIPISPASPLAPPLCNSPTGHPHRRADYKIVWGGGGWKTDYGNWAQLPLTYGKYRRVTSASEKCPDLCTYVQIKFQNLKEVTLESHKDRLPDTEAWLWETPDEVELSTAQLACHETFGLVPNGKRALGLNMSKLVTTLMVPRAFRKDDALEAKAVVLVDSTLIPLVGLQQTLSDKCMADWAKITGATQGLVIEWGKGDWKTPWFINFYKNAMTFAIGWIPVIGPFLAAGWSIAFTAIADPDGFMDQLKVAIPSVELTMGLLEEFQKIGKQTSEVMDPNFQLLKPKPPPSGANNRGEVEPEPEPEPEPELEGKNQYILKKYDPNLPEDPYQQYERLRGVKSTPAWEAWSDRQFESLGLSKSELKEMDDNTARKAVEKAVVGLYYLAHGRVNVLPDDKYGVVEDYAKETKRKYMKEKE</sequence>
<dbReference type="GO" id="GO:0022857">
    <property type="term" value="F:transmembrane transporter activity"/>
    <property type="evidence" value="ECO:0007669"/>
    <property type="project" value="InterPro"/>
</dbReference>
<feature type="compositionally biased region" description="Basic and acidic residues" evidence="6">
    <location>
        <begin position="585"/>
        <end position="600"/>
    </location>
</feature>
<name>A0AAD4CD62_ASPNN</name>
<evidence type="ECO:0000256" key="3">
    <source>
        <dbReference type="ARBA" id="ARBA00022692"/>
    </source>
</evidence>
<evidence type="ECO:0000259" key="8">
    <source>
        <dbReference type="PROSITE" id="PS50850"/>
    </source>
</evidence>
<keyword evidence="5 7" id="KW-0472">Membrane</keyword>
<proteinExistence type="predicted"/>
<comment type="subcellular location">
    <subcellularLocation>
        <location evidence="1">Membrane</location>
        <topology evidence="1">Multi-pass membrane protein</topology>
    </subcellularLocation>
</comment>
<accession>A0AAD4CD62</accession>
<dbReference type="PANTHER" id="PTHR23501:SF109">
    <property type="entry name" value="MAJOR FACILITATOR SUPERFAMILY (MFS) PROFILE DOMAIN-CONTAINING PROTEIN-RELATED"/>
    <property type="match status" value="1"/>
</dbReference>
<feature type="compositionally biased region" description="Polar residues" evidence="6">
    <location>
        <begin position="1"/>
        <end position="10"/>
    </location>
</feature>
<protein>
    <recommendedName>
        <fullName evidence="8">Major facilitator superfamily (MFS) profile domain-containing protein</fullName>
    </recommendedName>
</protein>
<feature type="transmembrane region" description="Helical" evidence="7">
    <location>
        <begin position="366"/>
        <end position="383"/>
    </location>
</feature>
<dbReference type="CDD" id="cd06179">
    <property type="entry name" value="MFS_TRI12_like"/>
    <property type="match status" value="1"/>
</dbReference>
<evidence type="ECO:0000256" key="6">
    <source>
        <dbReference type="SAM" id="MobiDB-lite"/>
    </source>
</evidence>
<feature type="domain" description="Major facilitator superfamily (MFS) profile" evidence="8">
    <location>
        <begin position="63"/>
        <end position="513"/>
    </location>
</feature>
<organism evidence="9 10">
    <name type="scientific">Aspergillus nanangensis</name>
    <dbReference type="NCBI Taxonomy" id="2582783"/>
    <lineage>
        <taxon>Eukaryota</taxon>
        <taxon>Fungi</taxon>
        <taxon>Dikarya</taxon>
        <taxon>Ascomycota</taxon>
        <taxon>Pezizomycotina</taxon>
        <taxon>Eurotiomycetes</taxon>
        <taxon>Eurotiomycetidae</taxon>
        <taxon>Eurotiales</taxon>
        <taxon>Aspergillaceae</taxon>
        <taxon>Aspergillus</taxon>
        <taxon>Aspergillus subgen. Circumdati</taxon>
    </lineage>
</organism>
<keyword evidence="4 7" id="KW-1133">Transmembrane helix</keyword>
<feature type="transmembrane region" description="Helical" evidence="7">
    <location>
        <begin position="258"/>
        <end position="279"/>
    </location>
</feature>
<feature type="transmembrane region" description="Helical" evidence="7">
    <location>
        <begin position="422"/>
        <end position="444"/>
    </location>
</feature>
<feature type="transmembrane region" description="Helical" evidence="7">
    <location>
        <begin position="98"/>
        <end position="116"/>
    </location>
</feature>
<dbReference type="SUPFAM" id="SSF103473">
    <property type="entry name" value="MFS general substrate transporter"/>
    <property type="match status" value="1"/>
</dbReference>
<feature type="region of interest" description="Disordered" evidence="6">
    <location>
        <begin position="923"/>
        <end position="955"/>
    </location>
</feature>
<dbReference type="PROSITE" id="PS50850">
    <property type="entry name" value="MFS"/>
    <property type="match status" value="1"/>
</dbReference>
<dbReference type="InterPro" id="IPR036259">
    <property type="entry name" value="MFS_trans_sf"/>
</dbReference>
<reference evidence="9" key="2">
    <citation type="submission" date="2020-02" db="EMBL/GenBank/DDBJ databases">
        <authorList>
            <person name="Gilchrist C.L.M."/>
            <person name="Chooi Y.-H."/>
        </authorList>
    </citation>
    <scope>NUCLEOTIDE SEQUENCE</scope>
    <source>
        <strain evidence="9">MST-FP2251</strain>
    </source>
</reference>